<evidence type="ECO:0000313" key="10">
    <source>
        <dbReference type="Proteomes" id="UP000216020"/>
    </source>
</evidence>
<feature type="transmembrane region" description="Helical" evidence="7">
    <location>
        <begin position="243"/>
        <end position="265"/>
    </location>
</feature>
<keyword evidence="2 7" id="KW-0813">Transport</keyword>
<name>A0A261SIC4_9BORD</name>
<evidence type="ECO:0000256" key="4">
    <source>
        <dbReference type="ARBA" id="ARBA00022692"/>
    </source>
</evidence>
<evidence type="ECO:0000256" key="5">
    <source>
        <dbReference type="ARBA" id="ARBA00022989"/>
    </source>
</evidence>
<feature type="transmembrane region" description="Helical" evidence="7">
    <location>
        <begin position="82"/>
        <end position="108"/>
    </location>
</feature>
<keyword evidence="6 7" id="KW-0472">Membrane</keyword>
<feature type="transmembrane region" description="Helical" evidence="7">
    <location>
        <begin position="198"/>
        <end position="222"/>
    </location>
</feature>
<keyword evidence="5 7" id="KW-1133">Transmembrane helix</keyword>
<dbReference type="RefSeq" id="WP_094851243.1">
    <property type="nucleotide sequence ID" value="NZ_NEVM01000001.1"/>
</dbReference>
<dbReference type="SUPFAM" id="SSF161098">
    <property type="entry name" value="MetI-like"/>
    <property type="match status" value="1"/>
</dbReference>
<dbReference type="PROSITE" id="PS50928">
    <property type="entry name" value="ABC_TM1"/>
    <property type="match status" value="1"/>
</dbReference>
<feature type="domain" description="ABC transmembrane type-1" evidence="8">
    <location>
        <begin position="78"/>
        <end position="266"/>
    </location>
</feature>
<keyword evidence="10" id="KW-1185">Reference proteome</keyword>
<dbReference type="InterPro" id="IPR000515">
    <property type="entry name" value="MetI-like"/>
</dbReference>
<feature type="transmembrane region" description="Helical" evidence="7">
    <location>
        <begin position="172"/>
        <end position="192"/>
    </location>
</feature>
<proteinExistence type="inferred from homology"/>
<dbReference type="PANTHER" id="PTHR43386:SF1">
    <property type="entry name" value="D,D-DIPEPTIDE TRANSPORT SYSTEM PERMEASE PROTEIN DDPC-RELATED"/>
    <property type="match status" value="1"/>
</dbReference>
<dbReference type="OrthoDB" id="9783218at2"/>
<gene>
    <name evidence="9" type="ORF">CAL29_01515</name>
</gene>
<sequence length="280" mass="29514">MSADNRLSRRILRSPAAVSGLLMVAFVVLSALSAAWAYPGDPRDMAGPATLWPGARAAFPLGTDMLGRDMAAALMHGARQSLLVAFGASTLALALGIVLGVVSGYFGGHVDDALMRFTEIFLTMPTLLFAIAVVIILGPSEASIALALGLTAWPQIARLVRAEALRIRGHDYVNAAVTMGMGHLGIIVRHILPNSLVPVMVAASELIASVILAEAALSFLGLGDTDAMSWGSMIGDARQVLRTAWYMTAEPGLAIFFTVMAFTLLGNGLNDVFNPKARLR</sequence>
<dbReference type="PANTHER" id="PTHR43386">
    <property type="entry name" value="OLIGOPEPTIDE TRANSPORT SYSTEM PERMEASE PROTEIN APPC"/>
    <property type="match status" value="1"/>
</dbReference>
<comment type="similarity">
    <text evidence="7">Belongs to the binding-protein-dependent transport system permease family.</text>
</comment>
<feature type="transmembrane region" description="Helical" evidence="7">
    <location>
        <begin position="16"/>
        <end position="38"/>
    </location>
</feature>
<dbReference type="Proteomes" id="UP000216020">
    <property type="component" value="Unassembled WGS sequence"/>
</dbReference>
<evidence type="ECO:0000313" key="9">
    <source>
        <dbReference type="EMBL" id="OZI37136.1"/>
    </source>
</evidence>
<evidence type="ECO:0000256" key="1">
    <source>
        <dbReference type="ARBA" id="ARBA00004651"/>
    </source>
</evidence>
<dbReference type="AlphaFoldDB" id="A0A261SIC4"/>
<dbReference type="Gene3D" id="1.10.3720.10">
    <property type="entry name" value="MetI-like"/>
    <property type="match status" value="1"/>
</dbReference>
<protein>
    <submittedName>
        <fullName evidence="9">ABC transporter permease</fullName>
    </submittedName>
</protein>
<reference evidence="10" key="1">
    <citation type="submission" date="2017-05" db="EMBL/GenBank/DDBJ databases">
        <title>Complete and WGS of Bordetella genogroups.</title>
        <authorList>
            <person name="Spilker T."/>
            <person name="Lipuma J."/>
        </authorList>
    </citation>
    <scope>NUCLEOTIDE SEQUENCE [LARGE SCALE GENOMIC DNA]</scope>
    <source>
        <strain evidence="10">AU16122</strain>
    </source>
</reference>
<dbReference type="EMBL" id="NEVM01000001">
    <property type="protein sequence ID" value="OZI37136.1"/>
    <property type="molecule type" value="Genomic_DNA"/>
</dbReference>
<evidence type="ECO:0000256" key="2">
    <source>
        <dbReference type="ARBA" id="ARBA00022448"/>
    </source>
</evidence>
<comment type="caution">
    <text evidence="9">The sequence shown here is derived from an EMBL/GenBank/DDBJ whole genome shotgun (WGS) entry which is preliminary data.</text>
</comment>
<dbReference type="GO" id="GO:0055085">
    <property type="term" value="P:transmembrane transport"/>
    <property type="evidence" value="ECO:0007669"/>
    <property type="project" value="InterPro"/>
</dbReference>
<organism evidence="9 10">
    <name type="scientific">Bordetella genomosp. 10</name>
    <dbReference type="NCBI Taxonomy" id="1416804"/>
    <lineage>
        <taxon>Bacteria</taxon>
        <taxon>Pseudomonadati</taxon>
        <taxon>Pseudomonadota</taxon>
        <taxon>Betaproteobacteria</taxon>
        <taxon>Burkholderiales</taxon>
        <taxon>Alcaligenaceae</taxon>
        <taxon>Bordetella</taxon>
    </lineage>
</organism>
<accession>A0A261SIC4</accession>
<keyword evidence="4 7" id="KW-0812">Transmembrane</keyword>
<dbReference type="InterPro" id="IPR035906">
    <property type="entry name" value="MetI-like_sf"/>
</dbReference>
<evidence type="ECO:0000256" key="6">
    <source>
        <dbReference type="ARBA" id="ARBA00023136"/>
    </source>
</evidence>
<dbReference type="Pfam" id="PF00528">
    <property type="entry name" value="BPD_transp_1"/>
    <property type="match status" value="1"/>
</dbReference>
<evidence type="ECO:0000256" key="3">
    <source>
        <dbReference type="ARBA" id="ARBA00022475"/>
    </source>
</evidence>
<dbReference type="CDD" id="cd06261">
    <property type="entry name" value="TM_PBP2"/>
    <property type="match status" value="1"/>
</dbReference>
<dbReference type="InterPro" id="IPR050366">
    <property type="entry name" value="BP-dependent_transpt_permease"/>
</dbReference>
<feature type="transmembrane region" description="Helical" evidence="7">
    <location>
        <begin position="120"/>
        <end position="138"/>
    </location>
</feature>
<evidence type="ECO:0000259" key="8">
    <source>
        <dbReference type="PROSITE" id="PS50928"/>
    </source>
</evidence>
<feature type="transmembrane region" description="Helical" evidence="7">
    <location>
        <begin position="144"/>
        <end position="160"/>
    </location>
</feature>
<comment type="subcellular location">
    <subcellularLocation>
        <location evidence="1 7">Cell membrane</location>
        <topology evidence="1 7">Multi-pass membrane protein</topology>
    </subcellularLocation>
</comment>
<keyword evidence="3" id="KW-1003">Cell membrane</keyword>
<evidence type="ECO:0000256" key="7">
    <source>
        <dbReference type="RuleBase" id="RU363032"/>
    </source>
</evidence>
<dbReference type="GO" id="GO:0005886">
    <property type="term" value="C:plasma membrane"/>
    <property type="evidence" value="ECO:0007669"/>
    <property type="project" value="UniProtKB-SubCell"/>
</dbReference>